<gene>
    <name evidence="5" type="ORF">SAMN05444406_106102</name>
</gene>
<comment type="cofactor">
    <cofactor evidence="4">
        <name>Mn(2+)</name>
        <dbReference type="ChEBI" id="CHEBI:29035"/>
    </cofactor>
    <text evidence="4">Binds 2 manganese ions per subunit.</text>
</comment>
<dbReference type="PROSITE" id="PS51409">
    <property type="entry name" value="ARGINASE_2"/>
    <property type="match status" value="1"/>
</dbReference>
<name>A0A1I5U9U9_9FIRM</name>
<comment type="similarity">
    <text evidence="1">Belongs to the arginase family. Agmatinase subfamily.</text>
</comment>
<sequence length="294" mass="33538">MRYGKEMVQMLKEYRWSNRFMGSRECYDESDVIMVGAPMDYSVSYRPGARFAPQKIREVSYAIEEYSPYVDRDLSEVRFFDVGDLELPMGNIVSSLEIIQQAAREVLEDGKKPIFLGGDHLITYPVVKEVYEKYGDQLRLLHFDAHADLREEYLGERNSHASVIRLCSQFLPSKNIFQFGIRSGTREEFKWAGENLNFYPFEVLQPLKEVIDVLKPYPVYITLDIDVVDPAYACGTGTPEPGGCMPHEIFQAFRAMKGLNIVGMDLVEVNPVYDTAGVTSILAAKIIREAMLII</sequence>
<proteinExistence type="inferred from homology"/>
<feature type="binding site" evidence="4">
    <location>
        <position position="146"/>
    </location>
    <ligand>
        <name>Mn(2+)</name>
        <dbReference type="ChEBI" id="CHEBI:29035"/>
        <label>1</label>
    </ligand>
</feature>
<keyword evidence="2 4" id="KW-0479">Metal-binding</keyword>
<evidence type="ECO:0000256" key="3">
    <source>
        <dbReference type="ARBA" id="ARBA00022801"/>
    </source>
</evidence>
<dbReference type="PANTHER" id="PTHR11358:SF26">
    <property type="entry name" value="GUANIDINO ACID HYDROLASE, MITOCHONDRIAL"/>
    <property type="match status" value="1"/>
</dbReference>
<keyword evidence="4" id="KW-0464">Manganese</keyword>
<dbReference type="InterPro" id="IPR006035">
    <property type="entry name" value="Ureohydrolase"/>
</dbReference>
<organism evidence="5 6">
    <name type="scientific">Caldicoprobacter faecalis</name>
    <dbReference type="NCBI Taxonomy" id="937334"/>
    <lineage>
        <taxon>Bacteria</taxon>
        <taxon>Bacillati</taxon>
        <taxon>Bacillota</taxon>
        <taxon>Clostridia</taxon>
        <taxon>Caldicoprobacterales</taxon>
        <taxon>Caldicoprobacteraceae</taxon>
        <taxon>Caldicoprobacter</taxon>
    </lineage>
</organism>
<dbReference type="InterPro" id="IPR023696">
    <property type="entry name" value="Ureohydrolase_dom_sf"/>
</dbReference>
<evidence type="ECO:0000256" key="4">
    <source>
        <dbReference type="PIRSR" id="PIRSR036979-1"/>
    </source>
</evidence>
<dbReference type="NCBIfam" id="TIGR01230">
    <property type="entry name" value="agmatinase"/>
    <property type="match status" value="1"/>
</dbReference>
<dbReference type="SUPFAM" id="SSF52768">
    <property type="entry name" value="Arginase/deacetylase"/>
    <property type="match status" value="1"/>
</dbReference>
<dbReference type="InterPro" id="IPR005925">
    <property type="entry name" value="Agmatinase-rel"/>
</dbReference>
<protein>
    <submittedName>
        <fullName evidence="5">Agmatinase</fullName>
    </submittedName>
</protein>
<evidence type="ECO:0000256" key="1">
    <source>
        <dbReference type="ARBA" id="ARBA00009227"/>
    </source>
</evidence>
<dbReference type="GO" id="GO:0008783">
    <property type="term" value="F:agmatinase activity"/>
    <property type="evidence" value="ECO:0007669"/>
    <property type="project" value="TreeGrafter"/>
</dbReference>
<feature type="binding site" evidence="4">
    <location>
        <position position="144"/>
    </location>
    <ligand>
        <name>Mn(2+)</name>
        <dbReference type="ChEBI" id="CHEBI:29035"/>
        <label>1</label>
    </ligand>
</feature>
<dbReference type="GO" id="GO:0033389">
    <property type="term" value="P:putrescine biosynthetic process from arginine, via agmatine"/>
    <property type="evidence" value="ECO:0007669"/>
    <property type="project" value="TreeGrafter"/>
</dbReference>
<dbReference type="Proteomes" id="UP000198577">
    <property type="component" value="Unassembled WGS sequence"/>
</dbReference>
<keyword evidence="6" id="KW-1185">Reference proteome</keyword>
<evidence type="ECO:0000313" key="5">
    <source>
        <dbReference type="EMBL" id="SFP92063.1"/>
    </source>
</evidence>
<feature type="binding site" evidence="4">
    <location>
        <position position="226"/>
    </location>
    <ligand>
        <name>Mn(2+)</name>
        <dbReference type="ChEBI" id="CHEBI:29035"/>
        <label>1</label>
    </ligand>
</feature>
<feature type="binding site" evidence="4">
    <location>
        <position position="120"/>
    </location>
    <ligand>
        <name>Mn(2+)</name>
        <dbReference type="ChEBI" id="CHEBI:29035"/>
        <label>1</label>
    </ligand>
</feature>
<dbReference type="EMBL" id="FOXR01000006">
    <property type="protein sequence ID" value="SFP92063.1"/>
    <property type="molecule type" value="Genomic_DNA"/>
</dbReference>
<accession>A0A1I5U9U9</accession>
<dbReference type="AlphaFoldDB" id="A0A1I5U9U9"/>
<dbReference type="Gene3D" id="3.40.800.10">
    <property type="entry name" value="Ureohydrolase domain"/>
    <property type="match status" value="1"/>
</dbReference>
<feature type="binding site" evidence="4">
    <location>
        <position position="148"/>
    </location>
    <ligand>
        <name>Mn(2+)</name>
        <dbReference type="ChEBI" id="CHEBI:29035"/>
        <label>1</label>
    </ligand>
</feature>
<dbReference type="CDD" id="cd11593">
    <property type="entry name" value="Agmatinase-like_2"/>
    <property type="match status" value="1"/>
</dbReference>
<evidence type="ECO:0000256" key="2">
    <source>
        <dbReference type="ARBA" id="ARBA00022723"/>
    </source>
</evidence>
<feature type="binding site" evidence="4">
    <location>
        <position position="224"/>
    </location>
    <ligand>
        <name>Mn(2+)</name>
        <dbReference type="ChEBI" id="CHEBI:29035"/>
        <label>1</label>
    </ligand>
</feature>
<keyword evidence="3" id="KW-0378">Hydrolase</keyword>
<dbReference type="GO" id="GO:0046872">
    <property type="term" value="F:metal ion binding"/>
    <property type="evidence" value="ECO:0007669"/>
    <property type="project" value="UniProtKB-KW"/>
</dbReference>
<dbReference type="PANTHER" id="PTHR11358">
    <property type="entry name" value="ARGINASE/AGMATINASE"/>
    <property type="match status" value="1"/>
</dbReference>
<dbReference type="Pfam" id="PF00491">
    <property type="entry name" value="Arginase"/>
    <property type="match status" value="1"/>
</dbReference>
<dbReference type="STRING" id="937334.SAMN05444406_106102"/>
<reference evidence="5 6" key="1">
    <citation type="submission" date="2016-10" db="EMBL/GenBank/DDBJ databases">
        <authorList>
            <person name="de Groot N.N."/>
        </authorList>
    </citation>
    <scope>NUCLEOTIDE SEQUENCE [LARGE SCALE GENOMIC DNA]</scope>
    <source>
        <strain evidence="5 6">DSM 20678</strain>
    </source>
</reference>
<dbReference type="PIRSF" id="PIRSF036979">
    <property type="entry name" value="Arginase"/>
    <property type="match status" value="1"/>
</dbReference>
<evidence type="ECO:0000313" key="6">
    <source>
        <dbReference type="Proteomes" id="UP000198577"/>
    </source>
</evidence>